<evidence type="ECO:0000313" key="9">
    <source>
        <dbReference type="Proteomes" id="UP000030960"/>
    </source>
</evidence>
<dbReference type="AlphaFoldDB" id="A0A0B3RR76"/>
<proteinExistence type="predicted"/>
<evidence type="ECO:0000256" key="3">
    <source>
        <dbReference type="ARBA" id="ARBA00022692"/>
    </source>
</evidence>
<dbReference type="InterPro" id="IPR011577">
    <property type="entry name" value="Cyt_b561_bac/Ni-Hgenase"/>
</dbReference>
<keyword evidence="3 6" id="KW-0812">Transmembrane</keyword>
<dbReference type="InterPro" id="IPR016174">
    <property type="entry name" value="Di-haem_cyt_TM"/>
</dbReference>
<dbReference type="Gene3D" id="1.20.950.20">
    <property type="entry name" value="Transmembrane di-heme cytochromes, Chain C"/>
    <property type="match status" value="1"/>
</dbReference>
<evidence type="ECO:0000259" key="7">
    <source>
        <dbReference type="Pfam" id="PF01292"/>
    </source>
</evidence>
<evidence type="ECO:0000256" key="2">
    <source>
        <dbReference type="ARBA" id="ARBA00022475"/>
    </source>
</evidence>
<dbReference type="GO" id="GO:0009055">
    <property type="term" value="F:electron transfer activity"/>
    <property type="evidence" value="ECO:0007669"/>
    <property type="project" value="InterPro"/>
</dbReference>
<comment type="subcellular location">
    <subcellularLocation>
        <location evidence="1">Cell membrane</location>
        <topology evidence="1">Multi-pass membrane protein</topology>
    </subcellularLocation>
</comment>
<dbReference type="RefSeq" id="WP_043139553.1">
    <property type="nucleotide sequence ID" value="NZ_JSUQ01000006.1"/>
</dbReference>
<dbReference type="STRING" id="561184.SAMN05216376_101252"/>
<accession>A0A0B3RR76</accession>
<reference evidence="8 9" key="1">
    <citation type="submission" date="2014-10" db="EMBL/GenBank/DDBJ databases">
        <title>Genome sequence of Ponticoccus sp. strain UMTAT08 isolated from clonal culture of toxic dinoflagellate Alexandrium tamiyavanichii.</title>
        <authorList>
            <person name="Gan H.Y."/>
            <person name="Muhd D.-D."/>
            <person name="Mohd Noor M.E."/>
            <person name="Yeong Y.S."/>
            <person name="Usup G."/>
        </authorList>
    </citation>
    <scope>NUCLEOTIDE SEQUENCE [LARGE SCALE GENOMIC DNA]</scope>
    <source>
        <strain evidence="8 9">UMTAT08</strain>
    </source>
</reference>
<dbReference type="Pfam" id="PF01292">
    <property type="entry name" value="Ni_hydr_CYTB"/>
    <property type="match status" value="1"/>
</dbReference>
<feature type="transmembrane region" description="Helical" evidence="6">
    <location>
        <begin position="94"/>
        <end position="114"/>
    </location>
</feature>
<feature type="domain" description="Cytochrome b561 bacterial/Ni-hydrogenase" evidence="7">
    <location>
        <begin position="7"/>
        <end position="167"/>
    </location>
</feature>
<dbReference type="GO" id="GO:0022904">
    <property type="term" value="P:respiratory electron transport chain"/>
    <property type="evidence" value="ECO:0007669"/>
    <property type="project" value="InterPro"/>
</dbReference>
<evidence type="ECO:0000256" key="5">
    <source>
        <dbReference type="ARBA" id="ARBA00023136"/>
    </source>
</evidence>
<comment type="caution">
    <text evidence="8">The sequence shown here is derived from an EMBL/GenBank/DDBJ whole genome shotgun (WGS) entry which is preliminary data.</text>
</comment>
<dbReference type="EMBL" id="JSUQ01000006">
    <property type="protein sequence ID" value="KHQ53615.1"/>
    <property type="molecule type" value="Genomic_DNA"/>
</dbReference>
<keyword evidence="9" id="KW-1185">Reference proteome</keyword>
<keyword evidence="2" id="KW-1003">Cell membrane</keyword>
<protein>
    <submittedName>
        <fullName evidence="8">Putative Cytochrome b</fullName>
    </submittedName>
</protein>
<feature type="transmembrane region" description="Helical" evidence="6">
    <location>
        <begin position="39"/>
        <end position="57"/>
    </location>
</feature>
<dbReference type="PATRIC" id="fig|1515334.3.peg.1605"/>
<dbReference type="OrthoDB" id="196472at2"/>
<keyword evidence="5 6" id="KW-0472">Membrane</keyword>
<dbReference type="InterPro" id="IPR051542">
    <property type="entry name" value="Hydrogenase_cytochrome"/>
</dbReference>
<evidence type="ECO:0000256" key="1">
    <source>
        <dbReference type="ARBA" id="ARBA00004651"/>
    </source>
</evidence>
<name>A0A0B3RR76_9RHOB</name>
<dbReference type="Proteomes" id="UP000030960">
    <property type="component" value="Unassembled WGS sequence"/>
</dbReference>
<evidence type="ECO:0000313" key="8">
    <source>
        <dbReference type="EMBL" id="KHQ53615.1"/>
    </source>
</evidence>
<dbReference type="SUPFAM" id="SSF81342">
    <property type="entry name" value="Transmembrane di-heme cytochromes"/>
    <property type="match status" value="1"/>
</dbReference>
<organism evidence="8 9">
    <name type="scientific">Mameliella alba</name>
    <dbReference type="NCBI Taxonomy" id="561184"/>
    <lineage>
        <taxon>Bacteria</taxon>
        <taxon>Pseudomonadati</taxon>
        <taxon>Pseudomonadota</taxon>
        <taxon>Alphaproteobacteria</taxon>
        <taxon>Rhodobacterales</taxon>
        <taxon>Roseobacteraceae</taxon>
        <taxon>Mameliella</taxon>
    </lineage>
</organism>
<keyword evidence="4 6" id="KW-1133">Transmembrane helix</keyword>
<dbReference type="GO" id="GO:0005886">
    <property type="term" value="C:plasma membrane"/>
    <property type="evidence" value="ECO:0007669"/>
    <property type="project" value="UniProtKB-SubCell"/>
</dbReference>
<evidence type="ECO:0000256" key="6">
    <source>
        <dbReference type="SAM" id="Phobius"/>
    </source>
</evidence>
<sequence>MTDHRIWDPFLRLFHWSLAILFLANAIFTDPDETLHEWVGYAIAALIALRLVWGLIGPRSARFASFMPSSNSIRAQLTDMAAARKSAHLGHSPLGALMIFNLIATLIGISATGYMMTTNAFWGIKWVEEMHEVLVTWAEISVVAHIAAVFWESRRSGINLPRAMLTGVKRVPDTVRLDP</sequence>
<gene>
    <name evidence="8" type="ORF">OA50_01603</name>
</gene>
<dbReference type="GO" id="GO:0020037">
    <property type="term" value="F:heme binding"/>
    <property type="evidence" value="ECO:0007669"/>
    <property type="project" value="TreeGrafter"/>
</dbReference>
<dbReference type="PANTHER" id="PTHR30485">
    <property type="entry name" value="NI/FE-HYDROGENASE 1 B-TYPE CYTOCHROME SUBUNIT"/>
    <property type="match status" value="1"/>
</dbReference>
<evidence type="ECO:0000256" key="4">
    <source>
        <dbReference type="ARBA" id="ARBA00022989"/>
    </source>
</evidence>
<dbReference type="PANTHER" id="PTHR30485:SF2">
    <property type="entry name" value="BLL0597 PROTEIN"/>
    <property type="match status" value="1"/>
</dbReference>